<dbReference type="PANTHER" id="PTHR10333">
    <property type="entry name" value="INHIBITOR OF GROWTH PROTEIN"/>
    <property type="match status" value="1"/>
</dbReference>
<dbReference type="PANTHER" id="PTHR10333:SF94">
    <property type="entry name" value="FINGER DOMAIN PROTEIN, PUTATIVE (AFU_ORTHOLOGUE AFUA_3G11940)-RELATED"/>
    <property type="match status" value="1"/>
</dbReference>
<comment type="similarity">
    <text evidence="2 9">Belongs to the ING family.</text>
</comment>
<evidence type="ECO:0000256" key="3">
    <source>
        <dbReference type="ARBA" id="ARBA00022723"/>
    </source>
</evidence>
<feature type="domain" description="PHD-type" evidence="11">
    <location>
        <begin position="779"/>
        <end position="830"/>
    </location>
</feature>
<dbReference type="InterPro" id="IPR013083">
    <property type="entry name" value="Znf_RING/FYVE/PHD"/>
</dbReference>
<keyword evidence="13" id="KW-1185">Reference proteome</keyword>
<evidence type="ECO:0000256" key="8">
    <source>
        <dbReference type="PROSITE-ProRule" id="PRU00146"/>
    </source>
</evidence>
<dbReference type="PROSITE" id="PS01359">
    <property type="entry name" value="ZF_PHD_1"/>
    <property type="match status" value="1"/>
</dbReference>
<dbReference type="EMBL" id="ML977171">
    <property type="protein sequence ID" value="KAF1983933.1"/>
    <property type="molecule type" value="Genomic_DNA"/>
</dbReference>
<feature type="compositionally biased region" description="Basic and acidic residues" evidence="10">
    <location>
        <begin position="156"/>
        <end position="167"/>
    </location>
</feature>
<feature type="region of interest" description="Disordered" evidence="10">
    <location>
        <begin position="127"/>
        <end position="269"/>
    </location>
</feature>
<name>A0A6G1GSK2_9PEZI</name>
<gene>
    <name evidence="12" type="ORF">K402DRAFT_456164</name>
</gene>
<feature type="region of interest" description="Disordered" evidence="10">
    <location>
        <begin position="403"/>
        <end position="453"/>
    </location>
</feature>
<feature type="binding site" evidence="7">
    <location>
        <position position="827"/>
    </location>
    <ligand>
        <name>Zn(2+)</name>
        <dbReference type="ChEBI" id="CHEBI:29105"/>
        <label>2</label>
    </ligand>
</feature>
<evidence type="ECO:0000256" key="7">
    <source>
        <dbReference type="PIRSR" id="PIRSR628651-51"/>
    </source>
</evidence>
<dbReference type="GO" id="GO:0004402">
    <property type="term" value="F:histone acetyltransferase activity"/>
    <property type="evidence" value="ECO:0007669"/>
    <property type="project" value="TreeGrafter"/>
</dbReference>
<dbReference type="Pfam" id="PF12998">
    <property type="entry name" value="ING"/>
    <property type="match status" value="1"/>
</dbReference>
<feature type="binding site" evidence="7">
    <location>
        <position position="784"/>
    </location>
    <ligand>
        <name>Zn(2+)</name>
        <dbReference type="ChEBI" id="CHEBI:29105"/>
        <label>1</label>
    </ligand>
</feature>
<feature type="compositionally biased region" description="Low complexity" evidence="10">
    <location>
        <begin position="647"/>
        <end position="669"/>
    </location>
</feature>
<dbReference type="Gene3D" id="6.10.140.1740">
    <property type="match status" value="1"/>
</dbReference>
<dbReference type="GO" id="GO:0000123">
    <property type="term" value="C:histone acetyltransferase complex"/>
    <property type="evidence" value="ECO:0007669"/>
    <property type="project" value="TreeGrafter"/>
</dbReference>
<keyword evidence="4 8" id="KW-0863">Zinc-finger</keyword>
<evidence type="ECO:0000313" key="13">
    <source>
        <dbReference type="Proteomes" id="UP000800041"/>
    </source>
</evidence>
<feature type="binding site" evidence="7">
    <location>
        <position position="782"/>
    </location>
    <ligand>
        <name>Zn(2+)</name>
        <dbReference type="ChEBI" id="CHEBI:29105"/>
        <label>1</label>
    </ligand>
</feature>
<feature type="binding site" evidence="7">
    <location>
        <position position="795"/>
    </location>
    <ligand>
        <name>Zn(2+)</name>
        <dbReference type="ChEBI" id="CHEBI:29105"/>
        <label>2</label>
    </ligand>
</feature>
<dbReference type="SUPFAM" id="SSF57903">
    <property type="entry name" value="FYVE/PHD zinc finger"/>
    <property type="match status" value="1"/>
</dbReference>
<evidence type="ECO:0000256" key="9">
    <source>
        <dbReference type="RuleBase" id="RU361213"/>
    </source>
</evidence>
<feature type="compositionally biased region" description="Basic and acidic residues" evidence="10">
    <location>
        <begin position="174"/>
        <end position="184"/>
    </location>
</feature>
<dbReference type="GO" id="GO:0006355">
    <property type="term" value="P:regulation of DNA-templated transcription"/>
    <property type="evidence" value="ECO:0007669"/>
    <property type="project" value="TreeGrafter"/>
</dbReference>
<dbReference type="InterPro" id="IPR001965">
    <property type="entry name" value="Znf_PHD"/>
</dbReference>
<dbReference type="OrthoDB" id="5411773at2759"/>
<keyword evidence="9" id="KW-0156">Chromatin regulator</keyword>
<comment type="function">
    <text evidence="9">Component of an histone acetyltransferase complex.</text>
</comment>
<dbReference type="PROSITE" id="PS50016">
    <property type="entry name" value="ZF_PHD_2"/>
    <property type="match status" value="1"/>
</dbReference>
<dbReference type="GO" id="GO:0008270">
    <property type="term" value="F:zinc ion binding"/>
    <property type="evidence" value="ECO:0007669"/>
    <property type="project" value="UniProtKB-KW"/>
</dbReference>
<feature type="binding site" evidence="7">
    <location>
        <position position="824"/>
    </location>
    <ligand>
        <name>Zn(2+)</name>
        <dbReference type="ChEBI" id="CHEBI:29105"/>
        <label>2</label>
    </ligand>
</feature>
<feature type="compositionally biased region" description="Pro residues" evidence="10">
    <location>
        <begin position="133"/>
        <end position="147"/>
    </location>
</feature>
<keyword evidence="6 9" id="KW-0539">Nucleus</keyword>
<evidence type="ECO:0000256" key="5">
    <source>
        <dbReference type="ARBA" id="ARBA00022833"/>
    </source>
</evidence>
<dbReference type="GO" id="GO:0005634">
    <property type="term" value="C:nucleus"/>
    <property type="evidence" value="ECO:0007669"/>
    <property type="project" value="UniProtKB-SubCell"/>
</dbReference>
<evidence type="ECO:0000256" key="4">
    <source>
        <dbReference type="ARBA" id="ARBA00022771"/>
    </source>
</evidence>
<feature type="region of interest" description="Disordered" evidence="10">
    <location>
        <begin position="484"/>
        <end position="775"/>
    </location>
</feature>
<feature type="compositionally biased region" description="Low complexity" evidence="10">
    <location>
        <begin position="206"/>
        <end position="215"/>
    </location>
</feature>
<proteinExistence type="inferred from homology"/>
<dbReference type="SMART" id="SM00249">
    <property type="entry name" value="PHD"/>
    <property type="match status" value="1"/>
</dbReference>
<evidence type="ECO:0000256" key="10">
    <source>
        <dbReference type="SAM" id="MobiDB-lite"/>
    </source>
</evidence>
<dbReference type="InterPro" id="IPR019786">
    <property type="entry name" value="Zinc_finger_PHD-type_CS"/>
</dbReference>
<dbReference type="SMART" id="SM01408">
    <property type="entry name" value="ING"/>
    <property type="match status" value="1"/>
</dbReference>
<sequence length="849" mass="91774">MSHVDISNPLPSIHQHAPVHPDAQATVTDFLDYTEFFPSDFARSLQLISNLDDTYLKTVNEVHKLATTYGNLPTLPAKDRPDPAALRKQISEALQHATHCREAAFAEATRLNDVTDKHYRRLASIKRKLQALPKPPSRDPTPAPVVPSPQTARTRKLQELERGDDASRITLHVSEGRSRTNDGPKKHKVRNKRITIPGAVLPPPGSESSDVGSSSESEDDHDDTDHGETIQVLQKLDTPSARAGEGGRVKVPKPRPRISLNRPRPPGVFGTNVHSAVAGISTSNALAKLSPPPPDALPGSTHRPWHKLTEWEMALLRKQMKKNAIWTPSDTMIRRELQKNGRGHENYLNAKDAALAAGEPFLDEEPGDPSKSVLGPGEIRAELDSRDALLVNRGMMLNEAKKKKKLEEQESNKESAAPIKNVPPKEKSSKAPPTREPPAMEPPLGDVMEIDQANKRIGAAGDLFRNLFDRPDVATESVIIALPPKTPTAFKSAKKRKRASTPAAPAVESDKKSVSGKDGATDPKPGPKRLKIAVPSAAPSAAPRSASTAPRSQPPTPRNDKHAFKTSTTTIPLAPAGPETPKVPVTRQDKDKEPHALSPTEAKKVPIPPTPTAATNRPRRISIHVPQARESAEPVVVSDPISPSNDARSATSGITRSRAATASTKAASAEPPAKRELRDHRRGSNISLPSAAAAAEAAEAASAAASASSLRSSGRRRPAPGLVTSEEGGKGKVSVGKRKVAPRRKSAKKPAADGDETENKNPEFAAGEEGWEDIDPDEPRYCYCGGVSYGTMIACENDACDREWFHLPCANMTEIPPRREKWYCNDCRKKLGLDKTVKGGDAQQTRKPR</sequence>
<feature type="compositionally biased region" description="Basic residues" evidence="10">
    <location>
        <begin position="735"/>
        <end position="748"/>
    </location>
</feature>
<comment type="subcellular location">
    <subcellularLocation>
        <location evidence="1 9">Nucleus</location>
    </subcellularLocation>
</comment>
<dbReference type="Gene3D" id="3.30.40.10">
    <property type="entry name" value="Zinc/RING finger domain, C3HC4 (zinc finger)"/>
    <property type="match status" value="1"/>
</dbReference>
<evidence type="ECO:0000256" key="1">
    <source>
        <dbReference type="ARBA" id="ARBA00004123"/>
    </source>
</evidence>
<dbReference type="AlphaFoldDB" id="A0A6G1GSK2"/>
<dbReference type="InterPro" id="IPR028651">
    <property type="entry name" value="ING_fam"/>
</dbReference>
<organism evidence="12 13">
    <name type="scientific">Aulographum hederae CBS 113979</name>
    <dbReference type="NCBI Taxonomy" id="1176131"/>
    <lineage>
        <taxon>Eukaryota</taxon>
        <taxon>Fungi</taxon>
        <taxon>Dikarya</taxon>
        <taxon>Ascomycota</taxon>
        <taxon>Pezizomycotina</taxon>
        <taxon>Dothideomycetes</taxon>
        <taxon>Pleosporomycetidae</taxon>
        <taxon>Aulographales</taxon>
        <taxon>Aulographaceae</taxon>
    </lineage>
</organism>
<feature type="compositionally biased region" description="Low complexity" evidence="10">
    <location>
        <begin position="533"/>
        <end position="551"/>
    </location>
</feature>
<dbReference type="Proteomes" id="UP000800041">
    <property type="component" value="Unassembled WGS sequence"/>
</dbReference>
<comment type="domain">
    <text evidence="9">The PHD-type zinc finger mediates the binding to H3K4me3.</text>
</comment>
<accession>A0A6G1GSK2</accession>
<evidence type="ECO:0000256" key="6">
    <source>
        <dbReference type="ARBA" id="ARBA00023242"/>
    </source>
</evidence>
<evidence type="ECO:0000313" key="12">
    <source>
        <dbReference type="EMBL" id="KAF1983933.1"/>
    </source>
</evidence>
<feature type="binding site" evidence="7">
    <location>
        <position position="809"/>
    </location>
    <ligand>
        <name>Zn(2+)</name>
        <dbReference type="ChEBI" id="CHEBI:29105"/>
        <label>1</label>
    </ligand>
</feature>
<feature type="compositionally biased region" description="Low complexity" evidence="10">
    <location>
        <begin position="687"/>
        <end position="712"/>
    </location>
</feature>
<keyword evidence="3 7" id="KW-0479">Metal-binding</keyword>
<feature type="binding site" evidence="7">
    <location>
        <position position="806"/>
    </location>
    <ligand>
        <name>Zn(2+)</name>
        <dbReference type="ChEBI" id="CHEBI:29105"/>
        <label>1</label>
    </ligand>
</feature>
<keyword evidence="5 7" id="KW-0862">Zinc</keyword>
<feature type="binding site" evidence="7">
    <location>
        <position position="800"/>
    </location>
    <ligand>
        <name>Zn(2+)</name>
        <dbReference type="ChEBI" id="CHEBI:29105"/>
        <label>2</label>
    </ligand>
</feature>
<evidence type="ECO:0000256" key="2">
    <source>
        <dbReference type="ARBA" id="ARBA00010210"/>
    </source>
</evidence>
<dbReference type="InterPro" id="IPR019787">
    <property type="entry name" value="Znf_PHD-finger"/>
</dbReference>
<comment type="subunit">
    <text evidence="9">Component of an histone acetyltransferase complex. Interacts with H3K4me3 and to a lesser extent with H3K4me2.</text>
</comment>
<feature type="compositionally biased region" description="Basic and acidic residues" evidence="10">
    <location>
        <begin position="508"/>
        <end position="521"/>
    </location>
</feature>
<protein>
    <recommendedName>
        <fullName evidence="9">Chromatin modification-related protein</fullName>
    </recommendedName>
</protein>
<evidence type="ECO:0000259" key="11">
    <source>
        <dbReference type="PROSITE" id="PS50016"/>
    </source>
</evidence>
<reference evidence="12" key="1">
    <citation type="journal article" date="2020" name="Stud. Mycol.">
        <title>101 Dothideomycetes genomes: a test case for predicting lifestyles and emergence of pathogens.</title>
        <authorList>
            <person name="Haridas S."/>
            <person name="Albert R."/>
            <person name="Binder M."/>
            <person name="Bloem J."/>
            <person name="Labutti K."/>
            <person name="Salamov A."/>
            <person name="Andreopoulos B."/>
            <person name="Baker S."/>
            <person name="Barry K."/>
            <person name="Bills G."/>
            <person name="Bluhm B."/>
            <person name="Cannon C."/>
            <person name="Castanera R."/>
            <person name="Culley D."/>
            <person name="Daum C."/>
            <person name="Ezra D."/>
            <person name="Gonzalez J."/>
            <person name="Henrissat B."/>
            <person name="Kuo A."/>
            <person name="Liang C."/>
            <person name="Lipzen A."/>
            <person name="Lutzoni F."/>
            <person name="Magnuson J."/>
            <person name="Mondo S."/>
            <person name="Nolan M."/>
            <person name="Ohm R."/>
            <person name="Pangilinan J."/>
            <person name="Park H.-J."/>
            <person name="Ramirez L."/>
            <person name="Alfaro M."/>
            <person name="Sun H."/>
            <person name="Tritt A."/>
            <person name="Yoshinaga Y."/>
            <person name="Zwiers L.-H."/>
            <person name="Turgeon B."/>
            <person name="Goodwin S."/>
            <person name="Spatafora J."/>
            <person name="Crous P."/>
            <person name="Grigoriev I."/>
        </authorList>
    </citation>
    <scope>NUCLEOTIDE SEQUENCE</scope>
    <source>
        <strain evidence="12">CBS 113979</strain>
    </source>
</reference>
<dbReference type="InterPro" id="IPR024610">
    <property type="entry name" value="ING_N_histone-binding"/>
</dbReference>
<dbReference type="InterPro" id="IPR011011">
    <property type="entry name" value="Znf_FYVE_PHD"/>
</dbReference>